<dbReference type="SMART" id="SM00249">
    <property type="entry name" value="PHD"/>
    <property type="match status" value="1"/>
</dbReference>
<evidence type="ECO:0000256" key="1">
    <source>
        <dbReference type="ARBA" id="ARBA00004123"/>
    </source>
</evidence>
<evidence type="ECO:0000256" key="8">
    <source>
        <dbReference type="SAM" id="MobiDB-lite"/>
    </source>
</evidence>
<accession>A0A8J5UWI4</accession>
<dbReference type="RefSeq" id="XP_049263208.1">
    <property type="nucleotide sequence ID" value="XM_049407346.1"/>
</dbReference>
<dbReference type="GeneID" id="73470285"/>
<evidence type="ECO:0000313" key="11">
    <source>
        <dbReference type="Proteomes" id="UP000694255"/>
    </source>
</evidence>
<dbReference type="InterPro" id="IPR019786">
    <property type="entry name" value="Zinc_finger_PHD-type_CS"/>
</dbReference>
<evidence type="ECO:0000256" key="7">
    <source>
        <dbReference type="SAM" id="Coils"/>
    </source>
</evidence>
<dbReference type="GO" id="GO:0045893">
    <property type="term" value="P:positive regulation of DNA-templated transcription"/>
    <property type="evidence" value="ECO:0007669"/>
    <property type="project" value="TreeGrafter"/>
</dbReference>
<feature type="compositionally biased region" description="Low complexity" evidence="8">
    <location>
        <begin position="23"/>
        <end position="35"/>
    </location>
</feature>
<gene>
    <name evidence="10" type="ORF">J8A68_003485</name>
</gene>
<proteinExistence type="predicted"/>
<dbReference type="GO" id="GO:0008270">
    <property type="term" value="F:zinc ion binding"/>
    <property type="evidence" value="ECO:0007669"/>
    <property type="project" value="UniProtKB-KW"/>
</dbReference>
<sequence length="413" mass="48544">MNDIDKQSSPEYELPHKRRSPISTTSLTSKKFKSTSPTLELLEKETDEELAKQFKKFTNAPKYDLNSEELFCICRKPDIGEIMVACDGCEEWFHFKCMNVNPELSHLIAKFYCKFCSWKGNGKTLWKRKCRVEGCYEPIRNESKYCSDEHAKEFIRSMVLGGNNKRSVQDLENGVVKDVIDYVNEDHDKLVSLGNKFPELEVVKQYLKDELDLDSFPTDVKMRLQNLSKRSEKVTTDIDQQKKQMDQLVKIKENIKLLNEKLVSLLYPESVQESSLKKKSKKSNKSRKDKIDLCYCDRSIDEGKSLVNQLVEQDELFEKFQNVIRRRLFDNDDESDAETPEEEDKDGGDPDRFMNALCIIDRRKCSRHNGWWNLEYDELSKRISTLEERIELLKKHQTDILRQYSIDEYEKSN</sequence>
<dbReference type="Pfam" id="PF00628">
    <property type="entry name" value="PHD"/>
    <property type="match status" value="1"/>
</dbReference>
<evidence type="ECO:0000259" key="9">
    <source>
        <dbReference type="PROSITE" id="PS50016"/>
    </source>
</evidence>
<feature type="domain" description="PHD-type" evidence="9">
    <location>
        <begin position="69"/>
        <end position="119"/>
    </location>
</feature>
<evidence type="ECO:0000256" key="3">
    <source>
        <dbReference type="ARBA" id="ARBA00022771"/>
    </source>
</evidence>
<dbReference type="EMBL" id="JAGSYN010000155">
    <property type="protein sequence ID" value="KAG7662975.1"/>
    <property type="molecule type" value="Genomic_DNA"/>
</dbReference>
<keyword evidence="3 6" id="KW-0863">Zinc-finger</keyword>
<keyword evidence="7" id="KW-0175">Coiled coil</keyword>
<keyword evidence="5" id="KW-0539">Nucleus</keyword>
<dbReference type="InterPro" id="IPR037869">
    <property type="entry name" value="Spp1/CFP1"/>
</dbReference>
<keyword evidence="2" id="KW-0479">Metal-binding</keyword>
<comment type="caution">
    <text evidence="10">The sequence shown here is derived from an EMBL/GenBank/DDBJ whole genome shotgun (WGS) entry which is preliminary data.</text>
</comment>
<evidence type="ECO:0000256" key="4">
    <source>
        <dbReference type="ARBA" id="ARBA00022833"/>
    </source>
</evidence>
<dbReference type="Proteomes" id="UP000694255">
    <property type="component" value="Unassembled WGS sequence"/>
</dbReference>
<dbReference type="GO" id="GO:0048188">
    <property type="term" value="C:Set1C/COMPASS complex"/>
    <property type="evidence" value="ECO:0007669"/>
    <property type="project" value="InterPro"/>
</dbReference>
<dbReference type="InterPro" id="IPR019787">
    <property type="entry name" value="Znf_PHD-finger"/>
</dbReference>
<evidence type="ECO:0000256" key="6">
    <source>
        <dbReference type="PROSITE-ProRule" id="PRU00146"/>
    </source>
</evidence>
<comment type="subcellular location">
    <subcellularLocation>
        <location evidence="1">Nucleus</location>
    </subcellularLocation>
</comment>
<reference evidence="10 11" key="1">
    <citation type="journal article" date="2021" name="DNA Res.">
        <title>Genome analysis of Candida subhashii reveals its hybrid nature and dual mitochondrial genome conformations.</title>
        <authorList>
            <person name="Mixao V."/>
            <person name="Hegedusova E."/>
            <person name="Saus E."/>
            <person name="Pryszcz L.P."/>
            <person name="Cillingova A."/>
            <person name="Nosek J."/>
            <person name="Gabaldon T."/>
        </authorList>
    </citation>
    <scope>NUCLEOTIDE SEQUENCE [LARGE SCALE GENOMIC DNA]</scope>
    <source>
        <strain evidence="10 11">CBS 10753</strain>
    </source>
</reference>
<dbReference type="InterPro" id="IPR001965">
    <property type="entry name" value="Znf_PHD"/>
</dbReference>
<organism evidence="10 11">
    <name type="scientific">[Candida] subhashii</name>
    <dbReference type="NCBI Taxonomy" id="561895"/>
    <lineage>
        <taxon>Eukaryota</taxon>
        <taxon>Fungi</taxon>
        <taxon>Dikarya</taxon>
        <taxon>Ascomycota</taxon>
        <taxon>Saccharomycotina</taxon>
        <taxon>Pichiomycetes</taxon>
        <taxon>Debaryomycetaceae</taxon>
        <taxon>Spathaspora</taxon>
    </lineage>
</organism>
<dbReference type="AlphaFoldDB" id="A0A8J5UWI4"/>
<evidence type="ECO:0000256" key="2">
    <source>
        <dbReference type="ARBA" id="ARBA00022723"/>
    </source>
</evidence>
<feature type="region of interest" description="Disordered" evidence="8">
    <location>
        <begin position="331"/>
        <end position="350"/>
    </location>
</feature>
<feature type="region of interest" description="Disordered" evidence="8">
    <location>
        <begin position="1"/>
        <end position="35"/>
    </location>
</feature>
<dbReference type="PANTHER" id="PTHR46174">
    <property type="entry name" value="CXXC-TYPE ZINC FINGER PROTEIN 1"/>
    <property type="match status" value="1"/>
</dbReference>
<name>A0A8J5UWI4_9ASCO</name>
<dbReference type="PANTHER" id="PTHR46174:SF1">
    <property type="entry name" value="CXXC-TYPE ZINC FINGER PROTEIN 1"/>
    <property type="match status" value="1"/>
</dbReference>
<feature type="compositionally biased region" description="Acidic residues" evidence="8">
    <location>
        <begin position="331"/>
        <end position="346"/>
    </location>
</feature>
<dbReference type="PROSITE" id="PS50016">
    <property type="entry name" value="ZF_PHD_2"/>
    <property type="match status" value="1"/>
</dbReference>
<feature type="coiled-coil region" evidence="7">
    <location>
        <begin position="224"/>
        <end position="261"/>
    </location>
</feature>
<keyword evidence="4" id="KW-0862">Zinc</keyword>
<dbReference type="OrthoDB" id="436852at2759"/>
<keyword evidence="11" id="KW-1185">Reference proteome</keyword>
<evidence type="ECO:0000313" key="10">
    <source>
        <dbReference type="EMBL" id="KAG7662975.1"/>
    </source>
</evidence>
<protein>
    <submittedName>
        <fullName evidence="10">SPP1</fullName>
    </submittedName>
</protein>
<evidence type="ECO:0000256" key="5">
    <source>
        <dbReference type="ARBA" id="ARBA00023242"/>
    </source>
</evidence>
<dbReference type="PROSITE" id="PS01359">
    <property type="entry name" value="ZF_PHD_1"/>
    <property type="match status" value="1"/>
</dbReference>